<gene>
    <name evidence="2" type="ORF">C492_18434</name>
</gene>
<keyword evidence="3" id="KW-1185">Reference proteome</keyword>
<dbReference type="GO" id="GO:0019171">
    <property type="term" value="F:(3R)-hydroxyacyl-[acyl-carrier-protein] dehydratase activity"/>
    <property type="evidence" value="ECO:0007669"/>
    <property type="project" value="TreeGrafter"/>
</dbReference>
<dbReference type="PANTHER" id="PTHR43437">
    <property type="entry name" value="HYDROXYACYL-THIOESTER DEHYDRATASE TYPE 2, MITOCHONDRIAL-RELATED"/>
    <property type="match status" value="1"/>
</dbReference>
<evidence type="ECO:0000259" key="1">
    <source>
        <dbReference type="Pfam" id="PF01575"/>
    </source>
</evidence>
<dbReference type="InterPro" id="IPR029069">
    <property type="entry name" value="HotDog_dom_sf"/>
</dbReference>
<reference evidence="2 3" key="1">
    <citation type="journal article" date="2014" name="PLoS Genet.">
        <title>Phylogenetically driven sequencing of extremely halophilic archaea reveals strategies for static and dynamic osmo-response.</title>
        <authorList>
            <person name="Becker E.A."/>
            <person name="Seitzer P.M."/>
            <person name="Tritt A."/>
            <person name="Larsen D."/>
            <person name="Krusor M."/>
            <person name="Yao A.I."/>
            <person name="Wu D."/>
            <person name="Madern D."/>
            <person name="Eisen J.A."/>
            <person name="Darling A.E."/>
            <person name="Facciotti M.T."/>
        </authorList>
    </citation>
    <scope>NUCLEOTIDE SEQUENCE [LARGE SCALE GENOMIC DNA]</scope>
    <source>
        <strain evidence="2 3">DSM 18795</strain>
    </source>
</reference>
<dbReference type="AlphaFoldDB" id="L9WUB8"/>
<dbReference type="SUPFAM" id="SSF54637">
    <property type="entry name" value="Thioesterase/thiol ester dehydrase-isomerase"/>
    <property type="match status" value="1"/>
</dbReference>
<dbReference type="STRING" id="1227498.C492_18434"/>
<accession>L9WUB8</accession>
<dbReference type="RefSeq" id="WP_008426164.1">
    <property type="nucleotide sequence ID" value="NZ_AOIA01000151.1"/>
</dbReference>
<comment type="caution">
    <text evidence="2">The sequence shown here is derived from an EMBL/GenBank/DDBJ whole genome shotgun (WGS) entry which is preliminary data.</text>
</comment>
<organism evidence="2 3">
    <name type="scientific">Natronococcus jeotgali DSM 18795</name>
    <dbReference type="NCBI Taxonomy" id="1227498"/>
    <lineage>
        <taxon>Archaea</taxon>
        <taxon>Methanobacteriati</taxon>
        <taxon>Methanobacteriota</taxon>
        <taxon>Stenosarchaea group</taxon>
        <taxon>Halobacteria</taxon>
        <taxon>Halobacteriales</taxon>
        <taxon>Natrialbaceae</taxon>
        <taxon>Natronococcus</taxon>
    </lineage>
</organism>
<dbReference type="PATRIC" id="fig|1227498.3.peg.3640"/>
<dbReference type="InterPro" id="IPR002539">
    <property type="entry name" value="MaoC-like_dom"/>
</dbReference>
<dbReference type="EMBL" id="AOIA01000151">
    <property type="protein sequence ID" value="ELY53064.1"/>
    <property type="molecule type" value="Genomic_DNA"/>
</dbReference>
<dbReference type="OrthoDB" id="51509at2157"/>
<dbReference type="PANTHER" id="PTHR43437:SF3">
    <property type="entry name" value="HYDROXYACYL-THIOESTER DEHYDRATASE TYPE 2, MITOCHONDRIAL"/>
    <property type="match status" value="1"/>
</dbReference>
<dbReference type="Proteomes" id="UP000011531">
    <property type="component" value="Unassembled WGS sequence"/>
</dbReference>
<proteinExistence type="predicted"/>
<dbReference type="CDD" id="cd03449">
    <property type="entry name" value="R_hydratase"/>
    <property type="match status" value="1"/>
</dbReference>
<dbReference type="GO" id="GO:0006633">
    <property type="term" value="P:fatty acid biosynthetic process"/>
    <property type="evidence" value="ECO:0007669"/>
    <property type="project" value="TreeGrafter"/>
</dbReference>
<dbReference type="Pfam" id="PF01575">
    <property type="entry name" value="MaoC_dehydratas"/>
    <property type="match status" value="1"/>
</dbReference>
<feature type="domain" description="MaoC-like" evidence="1">
    <location>
        <begin position="81"/>
        <end position="180"/>
    </location>
</feature>
<dbReference type="InterPro" id="IPR050965">
    <property type="entry name" value="UPF0336/Enoyl-CoA_hydratase"/>
</dbReference>
<protein>
    <submittedName>
        <fullName evidence="2">Acyl dehydratase MaoC</fullName>
    </submittedName>
</protein>
<dbReference type="Gene3D" id="3.10.129.10">
    <property type="entry name" value="Hotdog Thioesterase"/>
    <property type="match status" value="1"/>
</dbReference>
<evidence type="ECO:0000313" key="3">
    <source>
        <dbReference type="Proteomes" id="UP000011531"/>
    </source>
</evidence>
<sequence length="209" mass="22205">MSHQNAGENGFGALANAWSTATRSVLRSATAANRAAIAAMDSAGTEPNGECADASIPSLEYADPDWTFERSVEDPTALGPGDHVTFEKALSDEDVRAFAEISGDTNRLHLDDEFAAETRFGGRIVHGTLVSGLISAALARLPGLTIYLSQDLEFAGPVGIGDRVSARVEIVEDLGNEQYRLETVVRDEDDDETVVDGEAVVLIDDLPEA</sequence>
<name>L9WUB8_9EURY</name>
<evidence type="ECO:0000313" key="2">
    <source>
        <dbReference type="EMBL" id="ELY53064.1"/>
    </source>
</evidence>